<dbReference type="EMBL" id="PYMB01000036">
    <property type="protein sequence ID" value="PSW05067.1"/>
    <property type="molecule type" value="Genomic_DNA"/>
</dbReference>
<evidence type="ECO:0000313" key="1">
    <source>
        <dbReference type="EMBL" id="PSW05067.1"/>
    </source>
</evidence>
<dbReference type="Proteomes" id="UP000241346">
    <property type="component" value="Unassembled WGS sequence"/>
</dbReference>
<evidence type="ECO:0000313" key="2">
    <source>
        <dbReference type="Proteomes" id="UP000241346"/>
    </source>
</evidence>
<comment type="caution">
    <text evidence="1">The sequence shown here is derived from an EMBL/GenBank/DDBJ whole genome shotgun (WGS) entry which is preliminary data.</text>
</comment>
<dbReference type="AlphaFoldDB" id="A0A2T3MYS1"/>
<reference evidence="1 2" key="1">
    <citation type="submission" date="2018-03" db="EMBL/GenBank/DDBJ databases">
        <title>Whole genome sequencing of Histamine producing bacteria.</title>
        <authorList>
            <person name="Butler K."/>
        </authorList>
    </citation>
    <scope>NUCLEOTIDE SEQUENCE [LARGE SCALE GENOMIC DNA]</scope>
    <source>
        <strain evidence="1 2">DSM 19138</strain>
    </source>
</reference>
<name>A0A2T3MYS1_9GAMM</name>
<sequence length="74" mass="8340">MVLGPWSLVLGPWSLVLGPWSLVLGPWSCRQHSFIAMIRQTLALAFAFARTRARFSQERGSYMDSLGKSTKKQN</sequence>
<gene>
    <name evidence="1" type="ORF">C9J01_27780</name>
</gene>
<accession>A0A2T3MYS1</accession>
<protein>
    <submittedName>
        <fullName evidence="1">Uncharacterized protein</fullName>
    </submittedName>
</protein>
<proteinExistence type="predicted"/>
<organism evidence="1 2">
    <name type="scientific">Photobacterium rosenbergii</name>
    <dbReference type="NCBI Taxonomy" id="294936"/>
    <lineage>
        <taxon>Bacteria</taxon>
        <taxon>Pseudomonadati</taxon>
        <taxon>Pseudomonadota</taxon>
        <taxon>Gammaproteobacteria</taxon>
        <taxon>Vibrionales</taxon>
        <taxon>Vibrionaceae</taxon>
        <taxon>Photobacterium</taxon>
    </lineage>
</organism>